<dbReference type="Proteomes" id="UP000809529">
    <property type="component" value="Unassembled WGS sequence"/>
</dbReference>
<comment type="caution">
    <text evidence="2">The sequence shown here is derived from an EMBL/GenBank/DDBJ whole genome shotgun (WGS) entry which is preliminary data.</text>
</comment>
<protein>
    <recommendedName>
        <fullName evidence="4">Type III secretion effector protein</fullName>
    </recommendedName>
</protein>
<accession>A0ABS1ZKA3</accession>
<dbReference type="EMBL" id="JAAEBW010000010">
    <property type="protein sequence ID" value="MBM1196880.1"/>
    <property type="molecule type" value="Genomic_DNA"/>
</dbReference>
<evidence type="ECO:0000256" key="1">
    <source>
        <dbReference type="SAM" id="MobiDB-lite"/>
    </source>
</evidence>
<sequence>MSNTLSLNPILLDAMAAVRKPGLDSAPQQLPSPSEHSTGSLNFDSIKLGPRNNIKFHEAYNATVMLSGANQFSGKTDKEVAQTLRNNFDAFEDPKNPGAISQKMIRNMANSQLSGNYADDQNIMLAREILNRPDLNKLLDQDSVTGKQDGLIRKENTEIAANGGNPLSGKSDQKVAEEMLKNFDKLKDDYWASSIKVDTLKDISKRSLTGNADKDRLTHIAREVLSRPELLKKLDNIYSKDGDGWIRWEALEYMKD</sequence>
<reference evidence="2 3" key="1">
    <citation type="submission" date="2020-01" db="EMBL/GenBank/DDBJ databases">
        <title>Comparative genomics of meat spoilage bacteria.</title>
        <authorList>
            <person name="Hilgarth M."/>
            <person name="Vogel R.F."/>
        </authorList>
    </citation>
    <scope>NUCLEOTIDE SEQUENCE [LARGE SCALE GENOMIC DNA]</scope>
    <source>
        <strain evidence="2 3">TMW2.2077</strain>
    </source>
</reference>
<evidence type="ECO:0000313" key="2">
    <source>
        <dbReference type="EMBL" id="MBM1196880.1"/>
    </source>
</evidence>
<gene>
    <name evidence="2" type="ORF">GYN02_17065</name>
</gene>
<evidence type="ECO:0000313" key="3">
    <source>
        <dbReference type="Proteomes" id="UP000809529"/>
    </source>
</evidence>
<feature type="region of interest" description="Disordered" evidence="1">
    <location>
        <begin position="23"/>
        <end position="44"/>
    </location>
</feature>
<feature type="compositionally biased region" description="Polar residues" evidence="1">
    <location>
        <begin position="26"/>
        <end position="43"/>
    </location>
</feature>
<evidence type="ECO:0008006" key="4">
    <source>
        <dbReference type="Google" id="ProtNLM"/>
    </source>
</evidence>
<organism evidence="2 3">
    <name type="scientific">Pseudomonas weihenstephanensis</name>
    <dbReference type="NCBI Taxonomy" id="1608994"/>
    <lineage>
        <taxon>Bacteria</taxon>
        <taxon>Pseudomonadati</taxon>
        <taxon>Pseudomonadota</taxon>
        <taxon>Gammaproteobacteria</taxon>
        <taxon>Pseudomonadales</taxon>
        <taxon>Pseudomonadaceae</taxon>
        <taxon>Pseudomonas</taxon>
    </lineage>
</organism>
<name>A0ABS1ZKA3_9PSED</name>
<proteinExistence type="predicted"/>
<keyword evidence="3" id="KW-1185">Reference proteome</keyword>
<dbReference type="RefSeq" id="WP_203303405.1">
    <property type="nucleotide sequence ID" value="NZ_JAAEBW010000010.1"/>
</dbReference>